<dbReference type="AlphaFoldDB" id="A0AAF5DKP1"/>
<reference evidence="3" key="1">
    <citation type="submission" date="2024-02" db="UniProtKB">
        <authorList>
            <consortium name="WormBaseParasite"/>
        </authorList>
    </citation>
    <scope>IDENTIFICATION</scope>
</reference>
<feature type="compositionally biased region" description="Basic and acidic residues" evidence="1">
    <location>
        <begin position="1"/>
        <end position="12"/>
    </location>
</feature>
<name>A0AAF5DKP1_STRER</name>
<sequence length="115" mass="14000">EKVEGERDQKGEGRKKKGGKKEKEKKKGKRGAQKRRRKKETRRRKGKKKHEKEEGKFLPETNDYKPTIYFFWHTLLNWHHLLILSMLNMPRMYVHTHKKAFFNVYLKLFFNLGTN</sequence>
<keyword evidence="2" id="KW-1185">Reference proteome</keyword>
<dbReference type="WBParaSite" id="TCONS_00013486.p1">
    <property type="protein sequence ID" value="TCONS_00013486.p1"/>
    <property type="gene ID" value="XLOC_008175"/>
</dbReference>
<evidence type="ECO:0000256" key="1">
    <source>
        <dbReference type="SAM" id="MobiDB-lite"/>
    </source>
</evidence>
<evidence type="ECO:0000313" key="2">
    <source>
        <dbReference type="Proteomes" id="UP000035681"/>
    </source>
</evidence>
<accession>A0AAF5DKP1</accession>
<dbReference type="Proteomes" id="UP000035681">
    <property type="component" value="Unplaced"/>
</dbReference>
<feature type="compositionally biased region" description="Basic residues" evidence="1">
    <location>
        <begin position="13"/>
        <end position="50"/>
    </location>
</feature>
<evidence type="ECO:0000313" key="3">
    <source>
        <dbReference type="WBParaSite" id="TCONS_00013486.p1"/>
    </source>
</evidence>
<proteinExistence type="predicted"/>
<organism evidence="2 3">
    <name type="scientific">Strongyloides stercoralis</name>
    <name type="common">Threadworm</name>
    <dbReference type="NCBI Taxonomy" id="6248"/>
    <lineage>
        <taxon>Eukaryota</taxon>
        <taxon>Metazoa</taxon>
        <taxon>Ecdysozoa</taxon>
        <taxon>Nematoda</taxon>
        <taxon>Chromadorea</taxon>
        <taxon>Rhabditida</taxon>
        <taxon>Tylenchina</taxon>
        <taxon>Panagrolaimomorpha</taxon>
        <taxon>Strongyloidoidea</taxon>
        <taxon>Strongyloididae</taxon>
        <taxon>Strongyloides</taxon>
    </lineage>
</organism>
<protein>
    <submittedName>
        <fullName evidence="3">Uncharacterized protein</fullName>
    </submittedName>
</protein>
<feature type="region of interest" description="Disordered" evidence="1">
    <location>
        <begin position="1"/>
        <end position="60"/>
    </location>
</feature>